<keyword evidence="1" id="KW-0472">Membrane</keyword>
<dbReference type="InterPro" id="IPR038213">
    <property type="entry name" value="IFI6/IFI27-like_sf"/>
</dbReference>
<keyword evidence="1" id="KW-1133">Transmembrane helix</keyword>
<proteinExistence type="predicted"/>
<keyword evidence="1" id="KW-0812">Transmembrane</keyword>
<organism evidence="2">
    <name type="scientific">Panstrongylus lignarius</name>
    <dbReference type="NCBI Taxonomy" id="156445"/>
    <lineage>
        <taxon>Eukaryota</taxon>
        <taxon>Metazoa</taxon>
        <taxon>Ecdysozoa</taxon>
        <taxon>Arthropoda</taxon>
        <taxon>Hexapoda</taxon>
        <taxon>Insecta</taxon>
        <taxon>Pterygota</taxon>
        <taxon>Neoptera</taxon>
        <taxon>Paraneoptera</taxon>
        <taxon>Hemiptera</taxon>
        <taxon>Heteroptera</taxon>
        <taxon>Panheteroptera</taxon>
        <taxon>Cimicomorpha</taxon>
        <taxon>Reduviidae</taxon>
        <taxon>Triatominae</taxon>
        <taxon>Panstrongylus</taxon>
    </lineage>
</organism>
<evidence type="ECO:0000256" key="1">
    <source>
        <dbReference type="SAM" id="Phobius"/>
    </source>
</evidence>
<name>A0A224Y0M5_9HEMI</name>
<sequence length="72" mass="6863">MGFLTWAAVTGIGAAALLIPPLTVPIAGYLGFGSAGVAAGTMAAGAQSYVANVAAGTIFAKLQAAAMLAPTP</sequence>
<protein>
    <submittedName>
        <fullName evidence="2">Uncharacterized protein</fullName>
    </submittedName>
</protein>
<dbReference type="Gene3D" id="6.10.110.10">
    <property type="match status" value="1"/>
</dbReference>
<evidence type="ECO:0000313" key="2">
    <source>
        <dbReference type="EMBL" id="JAW16008.1"/>
    </source>
</evidence>
<reference evidence="2" key="1">
    <citation type="journal article" date="2018" name="PLoS Negl. Trop. Dis.">
        <title>An insight into the salivary gland and fat body transcriptome of Panstrongylus lignarius (Hemiptera: Heteroptera), the main vector of Chagas disease in Peru.</title>
        <authorList>
            <person name="Nevoa J.C."/>
            <person name="Mendes M.T."/>
            <person name="da Silva M.V."/>
            <person name="Soares S.C."/>
            <person name="Oliveira C.J.F."/>
            <person name="Ribeiro J.M.C."/>
        </authorList>
    </citation>
    <scope>NUCLEOTIDE SEQUENCE</scope>
</reference>
<dbReference type="AlphaFoldDB" id="A0A224Y0M5"/>
<accession>A0A224Y0M5</accession>
<dbReference type="EMBL" id="GFTR01000418">
    <property type="protein sequence ID" value="JAW16008.1"/>
    <property type="molecule type" value="Transcribed_RNA"/>
</dbReference>
<feature type="transmembrane region" description="Helical" evidence="1">
    <location>
        <begin position="6"/>
        <end position="32"/>
    </location>
</feature>